<organism evidence="2">
    <name type="scientific">Bradyrhizobium diazoefficiens</name>
    <dbReference type="NCBI Taxonomy" id="1355477"/>
    <lineage>
        <taxon>Bacteria</taxon>
        <taxon>Pseudomonadati</taxon>
        <taxon>Pseudomonadota</taxon>
        <taxon>Alphaproteobacteria</taxon>
        <taxon>Hyphomicrobiales</taxon>
        <taxon>Nitrobacteraceae</taxon>
        <taxon>Bradyrhizobium</taxon>
    </lineage>
</organism>
<accession>A0A810B6G5</accession>
<evidence type="ECO:0000313" key="3">
    <source>
        <dbReference type="EMBL" id="BCE79933.1"/>
    </source>
</evidence>
<evidence type="ECO:0000313" key="2">
    <source>
        <dbReference type="EMBL" id="BCE71251.1"/>
    </source>
</evidence>
<reference evidence="1" key="1">
    <citation type="submission" date="2020-05" db="EMBL/GenBank/DDBJ databases">
        <title>Complete genome sequence of Bradyrhizobium diazoefficiens XF2 isolated from soybean nodule.</title>
        <authorList>
            <person name="Noda R."/>
            <person name="Kakizaki K."/>
            <person name="Minamisawa K."/>
        </authorList>
    </citation>
    <scope>NUCLEOTIDE SEQUENCE</scope>
    <source>
        <strain evidence="1">XF2</strain>
    </source>
</reference>
<dbReference type="EMBL" id="AP023098">
    <property type="protein sequence ID" value="BCE79933.1"/>
    <property type="molecule type" value="Genomic_DNA"/>
</dbReference>
<reference evidence="3" key="3">
    <citation type="submission" date="2020-05" db="EMBL/GenBank/DDBJ databases">
        <title>Complete genome sequence of Bradyrhizobium diazoefficiens XF9 isolated from soybean nodule.</title>
        <authorList>
            <person name="Noda R."/>
            <person name="Kakizaki K."/>
            <person name="Minamisawa K."/>
        </authorList>
    </citation>
    <scope>NUCLEOTIDE SEQUENCE</scope>
    <source>
        <strain evidence="3">XF9</strain>
    </source>
</reference>
<name>A0A810B6G5_9BRAD</name>
<dbReference type="EMBL" id="AP023092">
    <property type="protein sequence ID" value="BCE27564.1"/>
    <property type="molecule type" value="Genomic_DNA"/>
</dbReference>
<dbReference type="AlphaFoldDB" id="A0A810B6G5"/>
<dbReference type="EMBL" id="AP023097">
    <property type="protein sequence ID" value="BCE71251.1"/>
    <property type="molecule type" value="Genomic_DNA"/>
</dbReference>
<reference evidence="2" key="2">
    <citation type="submission" date="2020-05" db="EMBL/GenBank/DDBJ databases">
        <title>Complete genome sequence of Bradyrhizobium diazoefficiens XF8 isolated from soybean nodule.</title>
        <authorList>
            <person name="Noda R."/>
            <person name="Kakizaki K."/>
            <person name="Minamisawa K."/>
        </authorList>
    </citation>
    <scope>NUCLEOTIDE SEQUENCE</scope>
    <source>
        <strain evidence="2">XF8</strain>
    </source>
</reference>
<proteinExistence type="predicted"/>
<evidence type="ECO:0000313" key="1">
    <source>
        <dbReference type="EMBL" id="BCE27564.1"/>
    </source>
</evidence>
<gene>
    <name evidence="1" type="ORF">XF2B_13330</name>
    <name evidence="2" type="ORF">XF8B_13620</name>
    <name evidence="3" type="ORF">XF9B_13540</name>
</gene>
<protein>
    <submittedName>
        <fullName evidence="2">Uncharacterized protein</fullName>
    </submittedName>
</protein>
<sequence>MVMRDKVIPLLTEYFYEDWSKVAAVLGDTNGEGHFLERTLLKAPAGFELDEAAEARYRWTVKMPFSSSCYEQFQ</sequence>